<dbReference type="InterPro" id="IPR036236">
    <property type="entry name" value="Znf_C2H2_sf"/>
</dbReference>
<keyword evidence="13" id="KW-0539">Nucleus</keyword>
<feature type="region of interest" description="Disordered" evidence="16">
    <location>
        <begin position="584"/>
        <end position="632"/>
    </location>
</feature>
<evidence type="ECO:0000256" key="11">
    <source>
        <dbReference type="ARBA" id="ARBA00023159"/>
    </source>
</evidence>
<evidence type="ECO:0000256" key="1">
    <source>
        <dbReference type="ARBA" id="ARBA00004123"/>
    </source>
</evidence>
<keyword evidence="4" id="KW-0690">Ribosome biogenesis</keyword>
<evidence type="ECO:0000256" key="2">
    <source>
        <dbReference type="ARBA" id="ARBA00004496"/>
    </source>
</evidence>
<feature type="compositionally biased region" description="Acidic residues" evidence="16">
    <location>
        <begin position="156"/>
        <end position="166"/>
    </location>
</feature>
<protein>
    <recommendedName>
        <fullName evidence="15">SAGA-associated factor 11</fullName>
    </recommendedName>
</protein>
<feature type="compositionally biased region" description="Basic residues" evidence="16">
    <location>
        <begin position="612"/>
        <end position="632"/>
    </location>
</feature>
<dbReference type="InterPro" id="IPR041661">
    <property type="entry name" value="ZN622/Rei1/Reh1_Znf-C2H2"/>
</dbReference>
<keyword evidence="12" id="KW-0804">Transcription</keyword>
<proteinExistence type="inferred from homology"/>
<dbReference type="EMBL" id="JAUCMV010000002">
    <property type="protein sequence ID" value="KAK0420505.1"/>
    <property type="molecule type" value="Genomic_DNA"/>
</dbReference>
<feature type="region of interest" description="Disordered" evidence="16">
    <location>
        <begin position="112"/>
        <end position="136"/>
    </location>
</feature>
<evidence type="ECO:0000313" key="19">
    <source>
        <dbReference type="Proteomes" id="UP001175271"/>
    </source>
</evidence>
<feature type="region of interest" description="Disordered" evidence="16">
    <location>
        <begin position="486"/>
        <end position="515"/>
    </location>
</feature>
<accession>A0AA39I9W4</accession>
<evidence type="ECO:0000259" key="17">
    <source>
        <dbReference type="PROSITE" id="PS00028"/>
    </source>
</evidence>
<evidence type="ECO:0000256" key="10">
    <source>
        <dbReference type="ARBA" id="ARBA00023015"/>
    </source>
</evidence>
<evidence type="ECO:0000256" key="12">
    <source>
        <dbReference type="ARBA" id="ARBA00023163"/>
    </source>
</evidence>
<dbReference type="SMART" id="SM00451">
    <property type="entry name" value="ZnF_U1"/>
    <property type="match status" value="2"/>
</dbReference>
<dbReference type="GO" id="GO:0070461">
    <property type="term" value="C:SAGA-type complex"/>
    <property type="evidence" value="ECO:0007669"/>
    <property type="project" value="UniProtKB-ARBA"/>
</dbReference>
<comment type="caution">
    <text evidence="18">The sequence shown here is derived from an EMBL/GenBank/DDBJ whole genome shotgun (WGS) entry which is preliminary data.</text>
</comment>
<evidence type="ECO:0000256" key="9">
    <source>
        <dbReference type="ARBA" id="ARBA00022853"/>
    </source>
</evidence>
<feature type="compositionally biased region" description="Polar residues" evidence="16">
    <location>
        <begin position="495"/>
        <end position="509"/>
    </location>
</feature>
<keyword evidence="3" id="KW-0963">Cytoplasm</keyword>
<organism evidence="18 19">
    <name type="scientific">Steinernema hermaphroditum</name>
    <dbReference type="NCBI Taxonomy" id="289476"/>
    <lineage>
        <taxon>Eukaryota</taxon>
        <taxon>Metazoa</taxon>
        <taxon>Ecdysozoa</taxon>
        <taxon>Nematoda</taxon>
        <taxon>Chromadorea</taxon>
        <taxon>Rhabditida</taxon>
        <taxon>Tylenchina</taxon>
        <taxon>Panagrolaimomorpha</taxon>
        <taxon>Strongyloidoidea</taxon>
        <taxon>Steinernematidae</taxon>
        <taxon>Steinernema</taxon>
    </lineage>
</organism>
<dbReference type="Pfam" id="PF12756">
    <property type="entry name" value="zf-C2H2_2"/>
    <property type="match status" value="1"/>
</dbReference>
<dbReference type="SUPFAM" id="SSF57667">
    <property type="entry name" value="beta-beta-alpha zinc fingers"/>
    <property type="match status" value="2"/>
</dbReference>
<keyword evidence="7" id="KW-0863">Zinc-finger</keyword>
<keyword evidence="10" id="KW-0805">Transcription regulation</keyword>
<keyword evidence="8" id="KW-0862">Zinc</keyword>
<reference evidence="18" key="1">
    <citation type="submission" date="2023-06" db="EMBL/GenBank/DDBJ databases">
        <title>Genomic analysis of the entomopathogenic nematode Steinernema hermaphroditum.</title>
        <authorList>
            <person name="Schwarz E.M."/>
            <person name="Heppert J.K."/>
            <person name="Baniya A."/>
            <person name="Schwartz H.T."/>
            <person name="Tan C.-H."/>
            <person name="Antoshechkin I."/>
            <person name="Sternberg P.W."/>
            <person name="Goodrich-Blair H."/>
            <person name="Dillman A.R."/>
        </authorList>
    </citation>
    <scope>NUCLEOTIDE SEQUENCE</scope>
    <source>
        <strain evidence="18">PS9179</strain>
        <tissue evidence="18">Whole animal</tissue>
    </source>
</reference>
<dbReference type="GO" id="GO:0030687">
    <property type="term" value="C:preribosome, large subunit precursor"/>
    <property type="evidence" value="ECO:0007669"/>
    <property type="project" value="TreeGrafter"/>
</dbReference>
<name>A0AA39I9W4_9BILA</name>
<keyword evidence="19" id="KW-1185">Reference proteome</keyword>
<dbReference type="PROSITE" id="PS00028">
    <property type="entry name" value="ZINC_FINGER_C2H2_1"/>
    <property type="match status" value="1"/>
</dbReference>
<dbReference type="GO" id="GO:0006325">
    <property type="term" value="P:chromatin organization"/>
    <property type="evidence" value="ECO:0007669"/>
    <property type="project" value="UniProtKB-KW"/>
</dbReference>
<dbReference type="Proteomes" id="UP001175271">
    <property type="component" value="Unassembled WGS sequence"/>
</dbReference>
<dbReference type="AlphaFoldDB" id="A0AA39I9W4"/>
<evidence type="ECO:0000256" key="16">
    <source>
        <dbReference type="SAM" id="MobiDB-lite"/>
    </source>
</evidence>
<dbReference type="GO" id="GO:0008270">
    <property type="term" value="F:zinc ion binding"/>
    <property type="evidence" value="ECO:0007669"/>
    <property type="project" value="UniProtKB-KW"/>
</dbReference>
<dbReference type="PANTHER" id="PTHR13182:SF8">
    <property type="entry name" value="CYTOPLASMIC 60S SUBUNIT BIOGENESIS FACTOR ZNF622"/>
    <property type="match status" value="1"/>
</dbReference>
<evidence type="ECO:0000256" key="13">
    <source>
        <dbReference type="ARBA" id="ARBA00023242"/>
    </source>
</evidence>
<evidence type="ECO:0000256" key="14">
    <source>
        <dbReference type="ARBA" id="ARBA00034126"/>
    </source>
</evidence>
<dbReference type="GO" id="GO:0071819">
    <property type="term" value="C:DUBm complex"/>
    <property type="evidence" value="ECO:0007669"/>
    <property type="project" value="UniProtKB-ARBA"/>
</dbReference>
<keyword evidence="9" id="KW-0156">Chromatin regulator</keyword>
<dbReference type="GO" id="GO:0042273">
    <property type="term" value="P:ribosomal large subunit biogenesis"/>
    <property type="evidence" value="ECO:0007669"/>
    <property type="project" value="TreeGrafter"/>
</dbReference>
<keyword evidence="11 15" id="KW-0010">Activator</keyword>
<sequence>MAETQVIRNLDPSTGMTCIACSVVFANFDIQREHYKTEWHRYNLKRKVVGLPPISDHQFDEKVLNSRNQAEKQITEEQNCASLCKACSKVFKSSNAYDNHLNSKRHKENAAKFAKENDESTPMHHKLPAKQPTQNLPNVAAAGNRLMNKAEQMAQDVEDEDDDDDSSSGWVTDHGSDDGDDYLDETDAIPVDSCLFCPQTSASMEKNLVHMSYAHGFFIPEAEYCSDVEGLLKYLGMKVGCGRMCLWCGEKSKTYKTAKDCQRHMLDKQHTRMCHEGELILEYVDFYDFSPLYDTVDGDGDELMEEPEDVDSDGFTLTLPSGARIGHRSLFRYYRQHLRDTPVDGERRRRGREALNGAMGQYMALGWTGTTGALAVQRAKDVRFVQKVIAKQRMKLGMKKLFKTRGRADQMAVKAMGKQEVVPEPEEPEIDLAEMKRRRQEDISEEDAMELLYDDVLMAFITQVAFVHHRASTIGIDLHMLAGSSNGNSNAASSQQPSTSNGKSTSNGARSKHECKCPECGRTIAATRFAPHLENCLGMGRNASRALRRRPAGFYAAGNNFGSKSDTNLVAKDLKGIDATHSATNSIIDDDGSDHEGLDVSVEDDDDDWKGKKTRKRKPAAKRGAKGGKRKR</sequence>
<evidence type="ECO:0000313" key="18">
    <source>
        <dbReference type="EMBL" id="KAK0420505.1"/>
    </source>
</evidence>
<dbReference type="Pfam" id="PF08209">
    <property type="entry name" value="Sgf11"/>
    <property type="match status" value="1"/>
</dbReference>
<keyword evidence="6" id="KW-0677">Repeat</keyword>
<comment type="similarity">
    <text evidence="15">Belongs to the SGF11 family.</text>
</comment>
<comment type="similarity">
    <text evidence="14">Belongs to the REI1 family.</text>
</comment>
<keyword evidence="5" id="KW-0479">Metal-binding</keyword>
<dbReference type="FunFam" id="3.30.160.60:FF:000118">
    <property type="entry name" value="Ataxin-7-like protein 3"/>
    <property type="match status" value="1"/>
</dbReference>
<gene>
    <name evidence="18" type="ORF">QR680_014728</name>
</gene>
<dbReference type="InterPro" id="IPR013246">
    <property type="entry name" value="SAGA_su_Sgf11"/>
</dbReference>
<evidence type="ECO:0000256" key="5">
    <source>
        <dbReference type="ARBA" id="ARBA00022723"/>
    </source>
</evidence>
<dbReference type="SMART" id="SM00355">
    <property type="entry name" value="ZnF_C2H2"/>
    <property type="match status" value="4"/>
</dbReference>
<dbReference type="Gene3D" id="3.30.160.60">
    <property type="entry name" value="Classic Zinc Finger"/>
    <property type="match status" value="2"/>
</dbReference>
<evidence type="ECO:0000256" key="8">
    <source>
        <dbReference type="ARBA" id="ARBA00022833"/>
    </source>
</evidence>
<dbReference type="PANTHER" id="PTHR13182">
    <property type="entry name" value="ZINC FINGER PROTEIN 622"/>
    <property type="match status" value="1"/>
</dbReference>
<comment type="function">
    <text evidence="15">Component of the transcription regulatory histone acetylation (HAT) complex SAGA, a multiprotein complex that activates transcription by remodeling chromatin and mediating histone acetylation and deubiquitination. Within the SAGA complex, participates in a subcomplex that specifically deubiquitinates histone H2B. The SAGA complex is recruited to specific gene promoters by activators, where it is required for transcription.</text>
</comment>
<evidence type="ECO:0000256" key="7">
    <source>
        <dbReference type="ARBA" id="ARBA00022771"/>
    </source>
</evidence>
<evidence type="ECO:0000256" key="15">
    <source>
        <dbReference type="RuleBase" id="RU261113"/>
    </source>
</evidence>
<dbReference type="GO" id="GO:0003676">
    <property type="term" value="F:nucleic acid binding"/>
    <property type="evidence" value="ECO:0007669"/>
    <property type="project" value="InterPro"/>
</dbReference>
<evidence type="ECO:0000256" key="3">
    <source>
        <dbReference type="ARBA" id="ARBA00022490"/>
    </source>
</evidence>
<dbReference type="InterPro" id="IPR022755">
    <property type="entry name" value="Znf_C2H2_jaz"/>
</dbReference>
<dbReference type="InterPro" id="IPR013087">
    <property type="entry name" value="Znf_C2H2_type"/>
</dbReference>
<evidence type="ECO:0000256" key="4">
    <source>
        <dbReference type="ARBA" id="ARBA00022517"/>
    </source>
</evidence>
<feature type="compositionally biased region" description="Basic and acidic residues" evidence="16">
    <location>
        <begin position="112"/>
        <end position="122"/>
    </location>
</feature>
<comment type="subcellular location">
    <subcellularLocation>
        <location evidence="2">Cytoplasm</location>
    </subcellularLocation>
    <subcellularLocation>
        <location evidence="1 15">Nucleus</location>
    </subcellularLocation>
</comment>
<dbReference type="Pfam" id="PF12171">
    <property type="entry name" value="zf-C2H2_jaz"/>
    <property type="match status" value="1"/>
</dbReference>
<evidence type="ECO:0000256" key="6">
    <source>
        <dbReference type="ARBA" id="ARBA00022737"/>
    </source>
</evidence>
<dbReference type="InterPro" id="IPR040025">
    <property type="entry name" value="Znf622/Rei1/Reh1"/>
</dbReference>
<comment type="subunit">
    <text evidence="15">Component of some SAGA transcription coactivator-HAT complexes.</text>
</comment>
<dbReference type="GO" id="GO:0005737">
    <property type="term" value="C:cytoplasm"/>
    <property type="evidence" value="ECO:0007669"/>
    <property type="project" value="UniProtKB-SubCell"/>
</dbReference>
<feature type="domain" description="C2H2-type" evidence="17">
    <location>
        <begin position="84"/>
        <end position="106"/>
    </location>
</feature>
<feature type="region of interest" description="Disordered" evidence="16">
    <location>
        <begin position="152"/>
        <end position="182"/>
    </location>
</feature>
<dbReference type="InterPro" id="IPR003604">
    <property type="entry name" value="Matrin/U1-like-C_Znf_C2H2"/>
</dbReference>